<evidence type="ECO:0000313" key="2">
    <source>
        <dbReference type="Proteomes" id="UP000316079"/>
    </source>
</evidence>
<organism evidence="1 2">
    <name type="scientific">Danionella cerebrum</name>
    <dbReference type="NCBI Taxonomy" id="2873325"/>
    <lineage>
        <taxon>Eukaryota</taxon>
        <taxon>Metazoa</taxon>
        <taxon>Chordata</taxon>
        <taxon>Craniata</taxon>
        <taxon>Vertebrata</taxon>
        <taxon>Euteleostomi</taxon>
        <taxon>Actinopterygii</taxon>
        <taxon>Neopterygii</taxon>
        <taxon>Teleostei</taxon>
        <taxon>Ostariophysi</taxon>
        <taxon>Cypriniformes</taxon>
        <taxon>Danionidae</taxon>
        <taxon>Danioninae</taxon>
        <taxon>Danionella</taxon>
    </lineage>
</organism>
<evidence type="ECO:0000313" key="1">
    <source>
        <dbReference type="EMBL" id="TRY55836.1"/>
    </source>
</evidence>
<dbReference type="EMBL" id="SRMA01027307">
    <property type="protein sequence ID" value="TRY55836.1"/>
    <property type="molecule type" value="Genomic_DNA"/>
</dbReference>
<protein>
    <submittedName>
        <fullName evidence="1">Uncharacterized protein</fullName>
    </submittedName>
</protein>
<dbReference type="Proteomes" id="UP000316079">
    <property type="component" value="Unassembled WGS sequence"/>
</dbReference>
<keyword evidence="2" id="KW-1185">Reference proteome</keyword>
<comment type="caution">
    <text evidence="1">The sequence shown here is derived from an EMBL/GenBank/DDBJ whole genome shotgun (WGS) entry which is preliminary data.</text>
</comment>
<gene>
    <name evidence="1" type="ORF">DNTS_035047</name>
</gene>
<accession>A0A553MRM2</accession>
<dbReference type="OrthoDB" id="43580at2759"/>
<reference evidence="1 2" key="1">
    <citation type="journal article" date="2019" name="Sci. Data">
        <title>Hybrid genome assembly and annotation of Danionella translucida.</title>
        <authorList>
            <person name="Kadobianskyi M."/>
            <person name="Schulze L."/>
            <person name="Schuelke M."/>
            <person name="Judkewitz B."/>
        </authorList>
    </citation>
    <scope>NUCLEOTIDE SEQUENCE [LARGE SCALE GENOMIC DNA]</scope>
    <source>
        <strain evidence="1 2">Bolton</strain>
    </source>
</reference>
<name>A0A553MRM2_9TELE</name>
<dbReference type="AlphaFoldDB" id="A0A553MRM2"/>
<sequence>MANQKPCLSRVPEALLSRFLSDSLSRIHAVPRPAFGSNPSHNITIIYRGITRAKARIWEFSTFVGLKDGTPDQKGRLESNTLRIQKKKRDRLVNTDAPLDTPLHSGRLILALGPPAHRQSCCYSYALGSRAARCGSLSGVTADQNPAVMASALTACRKHPS</sequence>
<proteinExistence type="predicted"/>